<reference evidence="3 4" key="1">
    <citation type="journal article" date="2015" name="BMC Genomics">
        <title>Gene expression during zombie ant biting behavior reflects the complexity underlying fungal parasitic behavioral manipulation.</title>
        <authorList>
            <person name="de Bekker C."/>
            <person name="Ohm R.A."/>
            <person name="Loreto R.G."/>
            <person name="Sebastian A."/>
            <person name="Albert I."/>
            <person name="Merrow M."/>
            <person name="Brachmann A."/>
            <person name="Hughes D.P."/>
        </authorList>
    </citation>
    <scope>NUCLEOTIDE SEQUENCE [LARGE SCALE GENOMIC DNA]</scope>
    <source>
        <strain evidence="3 4">SC16a</strain>
    </source>
</reference>
<keyword evidence="2" id="KW-0472">Membrane</keyword>
<evidence type="ECO:0000313" key="3">
    <source>
        <dbReference type="EMBL" id="PFH62359.1"/>
    </source>
</evidence>
<feature type="transmembrane region" description="Helical" evidence="2">
    <location>
        <begin position="246"/>
        <end position="266"/>
    </location>
</feature>
<protein>
    <recommendedName>
        <fullName evidence="5">Ubiquitin carrier protein</fullName>
    </recommendedName>
</protein>
<accession>A0A2A9PLW6</accession>
<dbReference type="EMBL" id="LAZP02000031">
    <property type="protein sequence ID" value="PFH62359.1"/>
    <property type="molecule type" value="Genomic_DNA"/>
</dbReference>
<organism evidence="3 4">
    <name type="scientific">Ophiocordyceps unilateralis</name>
    <name type="common">Zombie-ant fungus</name>
    <name type="synonym">Torrubia unilateralis</name>
    <dbReference type="NCBI Taxonomy" id="268505"/>
    <lineage>
        <taxon>Eukaryota</taxon>
        <taxon>Fungi</taxon>
        <taxon>Dikarya</taxon>
        <taxon>Ascomycota</taxon>
        <taxon>Pezizomycotina</taxon>
        <taxon>Sordariomycetes</taxon>
        <taxon>Hypocreomycetidae</taxon>
        <taxon>Hypocreales</taxon>
        <taxon>Ophiocordycipitaceae</taxon>
        <taxon>Ophiocordyceps</taxon>
    </lineage>
</organism>
<comment type="caution">
    <text evidence="3">The sequence shown here is derived from an EMBL/GenBank/DDBJ whole genome shotgun (WGS) entry which is preliminary data.</text>
</comment>
<sequence>MALAMDLTLSLHKRALAAASDGLADYRLPRWTWLVLLLQLIVLVPILLILSYTLETVYPIFAMIEDDEPPSYRPVSLDSSSEDDFPLRLRPKPVSGPSRPASTSSLRDINRLLMANGGVMANFRGFSCALAQAFATSLLMAVFAAALGGLFAPVATLLASLALVQLSAGWVHIVISRPSPLPFWQRLPPFKRTFEATWRPVTIVWFACEVSRWLPLALISITGLTLPELQIAGHRQADVHQLNGVFVIKAIALLLVTLVFSVFLVIPANVVLVRVQASLLPAHEDTTVSFDRSFHGRVEPAVVGGRGYVSMSDAWATFTKAAWRRLLTLYVKVFFVFVAGVLLVTSLLLPVAVVIAKNSVPVD</sequence>
<reference evidence="3 4" key="2">
    <citation type="journal article" date="2017" name="Sci. Rep.">
        <title>Ant-infecting Ophiocordyceps genomes reveal a high diversity of potential behavioral manipulation genes and a possible major role for enterotoxins.</title>
        <authorList>
            <person name="de Bekker C."/>
            <person name="Ohm R.A."/>
            <person name="Evans H.C."/>
            <person name="Brachmann A."/>
            <person name="Hughes D.P."/>
        </authorList>
    </citation>
    <scope>NUCLEOTIDE SEQUENCE [LARGE SCALE GENOMIC DNA]</scope>
    <source>
        <strain evidence="3 4">SC16a</strain>
    </source>
</reference>
<evidence type="ECO:0000256" key="1">
    <source>
        <dbReference type="SAM" id="MobiDB-lite"/>
    </source>
</evidence>
<gene>
    <name evidence="3" type="ORF">XA68_13953</name>
</gene>
<keyword evidence="2" id="KW-0812">Transmembrane</keyword>
<keyword evidence="2" id="KW-1133">Transmembrane helix</keyword>
<feature type="transmembrane region" description="Helical" evidence="2">
    <location>
        <begin position="33"/>
        <end position="54"/>
    </location>
</feature>
<evidence type="ECO:0000313" key="4">
    <source>
        <dbReference type="Proteomes" id="UP000037136"/>
    </source>
</evidence>
<dbReference type="OrthoDB" id="2896006at2759"/>
<dbReference type="STRING" id="268505.A0A2A9PLW6"/>
<feature type="region of interest" description="Disordered" evidence="1">
    <location>
        <begin position="70"/>
        <end position="104"/>
    </location>
</feature>
<dbReference type="Proteomes" id="UP000037136">
    <property type="component" value="Unassembled WGS sequence"/>
</dbReference>
<evidence type="ECO:0000256" key="2">
    <source>
        <dbReference type="SAM" id="Phobius"/>
    </source>
</evidence>
<proteinExistence type="predicted"/>
<keyword evidence="4" id="KW-1185">Reference proteome</keyword>
<evidence type="ECO:0008006" key="5">
    <source>
        <dbReference type="Google" id="ProtNLM"/>
    </source>
</evidence>
<dbReference type="AlphaFoldDB" id="A0A2A9PLW6"/>
<name>A0A2A9PLW6_OPHUN</name>
<feature type="transmembrane region" description="Helical" evidence="2">
    <location>
        <begin position="333"/>
        <end position="356"/>
    </location>
</feature>